<feature type="transmembrane region" description="Helical" evidence="9">
    <location>
        <begin position="133"/>
        <end position="153"/>
    </location>
</feature>
<dbReference type="InterPro" id="IPR006369">
    <property type="entry name" value="Protohaem_IX_farnesylTrfase"/>
</dbReference>
<evidence type="ECO:0000256" key="2">
    <source>
        <dbReference type="ARBA" id="ARBA00022475"/>
    </source>
</evidence>
<keyword evidence="2 9" id="KW-1003">Cell membrane</keyword>
<dbReference type="GO" id="GO:0048034">
    <property type="term" value="P:heme O biosynthetic process"/>
    <property type="evidence" value="ECO:0007669"/>
    <property type="project" value="UniProtKB-UniRule"/>
</dbReference>
<proteinExistence type="inferred from homology"/>
<accession>A0A1G2S693</accession>
<evidence type="ECO:0000313" key="10">
    <source>
        <dbReference type="EMBL" id="OHA80507.1"/>
    </source>
</evidence>
<dbReference type="InterPro" id="IPR000537">
    <property type="entry name" value="UbiA_prenyltransferase"/>
</dbReference>
<dbReference type="CDD" id="cd13957">
    <property type="entry name" value="PT_UbiA_Cox10"/>
    <property type="match status" value="1"/>
</dbReference>
<comment type="caution">
    <text evidence="10">The sequence shown here is derived from an EMBL/GenBank/DDBJ whole genome shotgun (WGS) entry which is preliminary data.</text>
</comment>
<evidence type="ECO:0000256" key="4">
    <source>
        <dbReference type="ARBA" id="ARBA00022692"/>
    </source>
</evidence>
<dbReference type="GO" id="GO:0005886">
    <property type="term" value="C:plasma membrane"/>
    <property type="evidence" value="ECO:0007669"/>
    <property type="project" value="UniProtKB-SubCell"/>
</dbReference>
<dbReference type="Gene3D" id="1.10.357.140">
    <property type="entry name" value="UbiA prenyltransferase"/>
    <property type="match status" value="1"/>
</dbReference>
<name>A0A1G2S693_9BACT</name>
<sequence>MIKDYYFITKPGIVGGNAITVIAGFFLASGKSIDWLLLFVTLVGLSLVVASGCVFNNYIDRDIDGRMERTKNRALVKGIISPRSALIYATHLGVLGFFILFFYTNLLTSIIALVGLFVYVIVYSLWLKRNSVYGTIVGSISGAVPPVVGYLAVNNTVDMGAVILFFILAFWQIPHSLAIAIYRLSDYTKAKIPVLPVKKGIRITKMHMLVYIALFIIATLMLPVFSYAGYAYFFVMTLLGLVWLGIVAIGFYVSDNISWARDMFVYSIVILVVFCVIISAESLLW</sequence>
<feature type="transmembrane region" description="Helical" evidence="9">
    <location>
        <begin position="159"/>
        <end position="182"/>
    </location>
</feature>
<gene>
    <name evidence="9" type="primary">ctaB</name>
    <name evidence="10" type="ORF">A3D51_00255</name>
</gene>
<evidence type="ECO:0000256" key="5">
    <source>
        <dbReference type="ARBA" id="ARBA00022989"/>
    </source>
</evidence>
<dbReference type="EMBL" id="MHUT01000018">
    <property type="protein sequence ID" value="OHA80507.1"/>
    <property type="molecule type" value="Genomic_DNA"/>
</dbReference>
<dbReference type="AlphaFoldDB" id="A0A1G2S693"/>
<evidence type="ECO:0000256" key="6">
    <source>
        <dbReference type="ARBA" id="ARBA00023133"/>
    </source>
</evidence>
<dbReference type="Pfam" id="PF01040">
    <property type="entry name" value="UbiA"/>
    <property type="match status" value="1"/>
</dbReference>
<dbReference type="NCBIfam" id="NF003348">
    <property type="entry name" value="PRK04375.1-1"/>
    <property type="match status" value="1"/>
</dbReference>
<evidence type="ECO:0000256" key="1">
    <source>
        <dbReference type="ARBA" id="ARBA00004651"/>
    </source>
</evidence>
<comment type="subcellular location">
    <subcellularLocation>
        <location evidence="1 9">Cell membrane</location>
        <topology evidence="1 9">Multi-pass membrane protein</topology>
    </subcellularLocation>
</comment>
<dbReference type="NCBIfam" id="TIGR01473">
    <property type="entry name" value="cyoE_ctaB"/>
    <property type="match status" value="1"/>
</dbReference>
<organism evidence="10 11">
    <name type="scientific">Candidatus Yonathbacteria bacterium RIFCSPHIGHO2_02_FULL_44_14</name>
    <dbReference type="NCBI Taxonomy" id="1802724"/>
    <lineage>
        <taxon>Bacteria</taxon>
        <taxon>Candidatus Yonathiibacteriota</taxon>
    </lineage>
</organism>
<comment type="catalytic activity">
    <reaction evidence="8 9">
        <text>heme b + (2E,6E)-farnesyl diphosphate + H2O = Fe(II)-heme o + diphosphate</text>
        <dbReference type="Rhea" id="RHEA:28070"/>
        <dbReference type="ChEBI" id="CHEBI:15377"/>
        <dbReference type="ChEBI" id="CHEBI:33019"/>
        <dbReference type="ChEBI" id="CHEBI:60344"/>
        <dbReference type="ChEBI" id="CHEBI:60530"/>
        <dbReference type="ChEBI" id="CHEBI:175763"/>
        <dbReference type="EC" id="2.5.1.141"/>
    </reaction>
</comment>
<keyword evidence="6 9" id="KW-0350">Heme biosynthesis</keyword>
<dbReference type="GO" id="GO:0008495">
    <property type="term" value="F:protoheme IX farnesyltransferase activity"/>
    <property type="evidence" value="ECO:0007669"/>
    <property type="project" value="UniProtKB-UniRule"/>
</dbReference>
<comment type="similarity">
    <text evidence="9">Belongs to the UbiA prenyltransferase family. Protoheme IX farnesyltransferase subfamily.</text>
</comment>
<feature type="transmembrane region" description="Helical" evidence="9">
    <location>
        <begin position="231"/>
        <end position="252"/>
    </location>
</feature>
<dbReference type="UniPathway" id="UPA00834">
    <property type="reaction ID" value="UER00712"/>
</dbReference>
<reference evidence="10 11" key="1">
    <citation type="journal article" date="2016" name="Nat. Commun.">
        <title>Thousands of microbial genomes shed light on interconnected biogeochemical processes in an aquifer system.</title>
        <authorList>
            <person name="Anantharaman K."/>
            <person name="Brown C.T."/>
            <person name="Hug L.A."/>
            <person name="Sharon I."/>
            <person name="Castelle C.J."/>
            <person name="Probst A.J."/>
            <person name="Thomas B.C."/>
            <person name="Singh A."/>
            <person name="Wilkins M.J."/>
            <person name="Karaoz U."/>
            <person name="Brodie E.L."/>
            <person name="Williams K.H."/>
            <person name="Hubbard S.S."/>
            <person name="Banfield J.F."/>
        </authorList>
    </citation>
    <scope>NUCLEOTIDE SEQUENCE [LARGE SCALE GENOMIC DNA]</scope>
</reference>
<evidence type="ECO:0000256" key="9">
    <source>
        <dbReference type="HAMAP-Rule" id="MF_00154"/>
    </source>
</evidence>
<evidence type="ECO:0000256" key="7">
    <source>
        <dbReference type="ARBA" id="ARBA00023136"/>
    </source>
</evidence>
<dbReference type="PANTHER" id="PTHR43448">
    <property type="entry name" value="PROTOHEME IX FARNESYLTRANSFERASE, MITOCHONDRIAL"/>
    <property type="match status" value="1"/>
</dbReference>
<evidence type="ECO:0000256" key="8">
    <source>
        <dbReference type="ARBA" id="ARBA00047690"/>
    </source>
</evidence>
<protein>
    <recommendedName>
        <fullName evidence="9">Protoheme IX farnesyltransferase</fullName>
        <ecNumber evidence="9">2.5.1.141</ecNumber>
    </recommendedName>
    <alternativeName>
        <fullName evidence="9">Heme B farnesyltransferase</fullName>
    </alternativeName>
    <alternativeName>
        <fullName evidence="9">Heme O synthase</fullName>
    </alternativeName>
</protein>
<comment type="miscellaneous">
    <text evidence="9">Carbon 2 of the heme B porphyrin ring is defined according to the Fischer nomenclature.</text>
</comment>
<comment type="pathway">
    <text evidence="9">Porphyrin-containing compound metabolism; heme O biosynthesis; heme O from protoheme: step 1/1.</text>
</comment>
<dbReference type="InterPro" id="IPR030470">
    <property type="entry name" value="UbiA_prenylTrfase_CS"/>
</dbReference>
<evidence type="ECO:0000313" key="11">
    <source>
        <dbReference type="Proteomes" id="UP000179118"/>
    </source>
</evidence>
<feature type="transmembrane region" description="Helical" evidence="9">
    <location>
        <begin position="35"/>
        <end position="59"/>
    </location>
</feature>
<dbReference type="InterPro" id="IPR044878">
    <property type="entry name" value="UbiA_sf"/>
</dbReference>
<feature type="transmembrane region" description="Helical" evidence="9">
    <location>
        <begin position="208"/>
        <end position="225"/>
    </location>
</feature>
<evidence type="ECO:0000256" key="3">
    <source>
        <dbReference type="ARBA" id="ARBA00022679"/>
    </source>
</evidence>
<feature type="transmembrane region" description="Helical" evidence="9">
    <location>
        <begin position="109"/>
        <end position="126"/>
    </location>
</feature>
<feature type="transmembrane region" description="Helical" evidence="9">
    <location>
        <begin position="80"/>
        <end position="103"/>
    </location>
</feature>
<keyword evidence="3 9" id="KW-0808">Transferase</keyword>
<keyword evidence="5 9" id="KW-1133">Transmembrane helix</keyword>
<comment type="function">
    <text evidence="9">Converts heme B (protoheme IX) to heme O by substitution of the vinyl group on carbon 2 of heme B porphyrin ring with a hydroxyethyl farnesyl side group.</text>
</comment>
<keyword evidence="4 9" id="KW-0812">Transmembrane</keyword>
<dbReference type="Proteomes" id="UP000179118">
    <property type="component" value="Unassembled WGS sequence"/>
</dbReference>
<feature type="transmembrane region" description="Helical" evidence="9">
    <location>
        <begin position="12"/>
        <end position="29"/>
    </location>
</feature>
<dbReference type="HAMAP" id="MF_00154">
    <property type="entry name" value="CyoE_CtaB"/>
    <property type="match status" value="1"/>
</dbReference>
<keyword evidence="7 9" id="KW-0472">Membrane</keyword>
<dbReference type="FunFam" id="1.10.357.140:FF:000001">
    <property type="entry name" value="Protoheme IX farnesyltransferase"/>
    <property type="match status" value="1"/>
</dbReference>
<dbReference type="PROSITE" id="PS00943">
    <property type="entry name" value="UBIA"/>
    <property type="match status" value="1"/>
</dbReference>
<dbReference type="PANTHER" id="PTHR43448:SF2">
    <property type="entry name" value="PROTOHEME IX FARNESYLTRANSFERASE, MITOCHONDRIAL"/>
    <property type="match status" value="1"/>
</dbReference>
<feature type="transmembrane region" description="Helical" evidence="9">
    <location>
        <begin position="264"/>
        <end position="284"/>
    </location>
</feature>
<dbReference type="EC" id="2.5.1.141" evidence="9"/>